<evidence type="ECO:0000313" key="1">
    <source>
        <dbReference type="EMBL" id="MBX71662.1"/>
    </source>
</evidence>
<protein>
    <submittedName>
        <fullName evidence="1">Uncharacterized protein</fullName>
    </submittedName>
</protein>
<name>A0A2P2QXD4_RHIMU</name>
<organism evidence="1">
    <name type="scientific">Rhizophora mucronata</name>
    <name type="common">Asiatic mangrove</name>
    <dbReference type="NCBI Taxonomy" id="61149"/>
    <lineage>
        <taxon>Eukaryota</taxon>
        <taxon>Viridiplantae</taxon>
        <taxon>Streptophyta</taxon>
        <taxon>Embryophyta</taxon>
        <taxon>Tracheophyta</taxon>
        <taxon>Spermatophyta</taxon>
        <taxon>Magnoliopsida</taxon>
        <taxon>eudicotyledons</taxon>
        <taxon>Gunneridae</taxon>
        <taxon>Pentapetalae</taxon>
        <taxon>rosids</taxon>
        <taxon>fabids</taxon>
        <taxon>Malpighiales</taxon>
        <taxon>Rhizophoraceae</taxon>
        <taxon>Rhizophora</taxon>
    </lineage>
</organism>
<sequence length="64" mass="7666">MFPLHFTCHMAYGKSYCLAFFDVSYSVNYAWKICSWCSIYSTYTSNRPVLILFYFIFILFPFTV</sequence>
<reference evidence="1" key="1">
    <citation type="submission" date="2018-02" db="EMBL/GenBank/DDBJ databases">
        <title>Rhizophora mucronata_Transcriptome.</title>
        <authorList>
            <person name="Meera S.P."/>
            <person name="Sreeshan A."/>
            <person name="Augustine A."/>
        </authorList>
    </citation>
    <scope>NUCLEOTIDE SEQUENCE</scope>
    <source>
        <tissue evidence="1">Leaf</tissue>
    </source>
</reference>
<dbReference type="EMBL" id="GGEC01091178">
    <property type="protein sequence ID" value="MBX71662.1"/>
    <property type="molecule type" value="Transcribed_RNA"/>
</dbReference>
<proteinExistence type="predicted"/>
<dbReference type="AlphaFoldDB" id="A0A2P2QXD4"/>
<accession>A0A2P2QXD4</accession>